<evidence type="ECO:0000313" key="3">
    <source>
        <dbReference type="EMBL" id="NDY42743.1"/>
    </source>
</evidence>
<evidence type="ECO:0000259" key="2">
    <source>
        <dbReference type="Pfam" id="PF00582"/>
    </source>
</evidence>
<sequence length="151" mass="15179">MEIRKILFPVDLADPAGAEAVAARVRAFAEAFGAEVLAVHVVAELADMSGLSVPAETLSGLEADAVAGAERKLAAFVADRLGGLPVATQVRLGDVAEELLAAVGDSGADLVIMGTHGRKGLDWVVFGSVAARLVRAAAVPVLTVNPGTGAG</sequence>
<dbReference type="PRINTS" id="PR01438">
    <property type="entry name" value="UNVRSLSTRESS"/>
</dbReference>
<evidence type="ECO:0000256" key="1">
    <source>
        <dbReference type="ARBA" id="ARBA00008791"/>
    </source>
</evidence>
<dbReference type="InterPro" id="IPR006016">
    <property type="entry name" value="UspA"/>
</dbReference>
<organism evidence="3 4">
    <name type="scientific">Dissulfurirhabdus thermomarina</name>
    <dbReference type="NCBI Taxonomy" id="1765737"/>
    <lineage>
        <taxon>Bacteria</taxon>
        <taxon>Deltaproteobacteria</taxon>
        <taxon>Dissulfurirhabdaceae</taxon>
        <taxon>Dissulfurirhabdus</taxon>
    </lineage>
</organism>
<dbReference type="InterPro" id="IPR006015">
    <property type="entry name" value="Universal_stress_UspA"/>
</dbReference>
<name>A0A6N9TRK2_DISTH</name>
<reference evidence="3 4" key="1">
    <citation type="submission" date="2020-02" db="EMBL/GenBank/DDBJ databases">
        <title>Comparative genomics of sulfur disproportionating microorganisms.</title>
        <authorList>
            <person name="Ward L.M."/>
            <person name="Bertran E."/>
            <person name="Johnston D.T."/>
        </authorList>
    </citation>
    <scope>NUCLEOTIDE SEQUENCE [LARGE SCALE GENOMIC DNA]</scope>
    <source>
        <strain evidence="3 4">DSM 100025</strain>
    </source>
</reference>
<proteinExistence type="inferred from homology"/>
<dbReference type="Proteomes" id="UP000469346">
    <property type="component" value="Unassembled WGS sequence"/>
</dbReference>
<dbReference type="AlphaFoldDB" id="A0A6N9TRK2"/>
<comment type="caution">
    <text evidence="3">The sequence shown here is derived from an EMBL/GenBank/DDBJ whole genome shotgun (WGS) entry which is preliminary data.</text>
</comment>
<comment type="similarity">
    <text evidence="1">Belongs to the universal stress protein A family.</text>
</comment>
<feature type="domain" description="UspA" evidence="2">
    <location>
        <begin position="3"/>
        <end position="144"/>
    </location>
</feature>
<accession>A0A6N9TRK2</accession>
<dbReference type="PANTHER" id="PTHR46268:SF6">
    <property type="entry name" value="UNIVERSAL STRESS PROTEIN UP12"/>
    <property type="match status" value="1"/>
</dbReference>
<keyword evidence="4" id="KW-1185">Reference proteome</keyword>
<dbReference type="SUPFAM" id="SSF52402">
    <property type="entry name" value="Adenine nucleotide alpha hydrolases-like"/>
    <property type="match status" value="1"/>
</dbReference>
<dbReference type="InterPro" id="IPR014729">
    <property type="entry name" value="Rossmann-like_a/b/a_fold"/>
</dbReference>
<protein>
    <submittedName>
        <fullName evidence="3">Universal stress protein</fullName>
    </submittedName>
</protein>
<gene>
    <name evidence="3" type="ORF">G3N55_07800</name>
</gene>
<dbReference type="EMBL" id="JAAGRR010000081">
    <property type="protein sequence ID" value="NDY42743.1"/>
    <property type="molecule type" value="Genomic_DNA"/>
</dbReference>
<dbReference type="Gene3D" id="3.40.50.620">
    <property type="entry name" value="HUPs"/>
    <property type="match status" value="1"/>
</dbReference>
<dbReference type="RefSeq" id="WP_163298875.1">
    <property type="nucleotide sequence ID" value="NZ_JAAGRR010000081.1"/>
</dbReference>
<dbReference type="PANTHER" id="PTHR46268">
    <property type="entry name" value="STRESS RESPONSE PROTEIN NHAX"/>
    <property type="match status" value="1"/>
</dbReference>
<dbReference type="Pfam" id="PF00582">
    <property type="entry name" value="Usp"/>
    <property type="match status" value="1"/>
</dbReference>
<evidence type="ECO:0000313" key="4">
    <source>
        <dbReference type="Proteomes" id="UP000469346"/>
    </source>
</evidence>
<dbReference type="CDD" id="cd00293">
    <property type="entry name" value="USP-like"/>
    <property type="match status" value="1"/>
</dbReference>